<organism evidence="1">
    <name type="scientific">uncultured marine virus</name>
    <dbReference type="NCBI Taxonomy" id="186617"/>
    <lineage>
        <taxon>Viruses</taxon>
        <taxon>environmental samples</taxon>
    </lineage>
</organism>
<sequence>MSSSGLVCLLPITSSSCISHLTKSYSTSQVIPLSCLSIKKDGFTSHAFTSATCFLG</sequence>
<protein>
    <submittedName>
        <fullName evidence="1">Uncharacterized protein</fullName>
    </submittedName>
</protein>
<accession>A0A0F7L7K4</accession>
<reference evidence="1" key="1">
    <citation type="journal article" date="2015" name="Front. Microbiol.">
        <title>Combining genomic sequencing methods to explore viral diversity and reveal potential virus-host interactions.</title>
        <authorList>
            <person name="Chow C.E."/>
            <person name="Winget D.M."/>
            <person name="White R.A.III."/>
            <person name="Hallam S.J."/>
            <person name="Suttle C.A."/>
        </authorList>
    </citation>
    <scope>NUCLEOTIDE SEQUENCE</scope>
    <source>
        <strain evidence="1">Anoxic2_4</strain>
    </source>
</reference>
<dbReference type="EMBL" id="KR029588">
    <property type="protein sequence ID" value="AKH46986.1"/>
    <property type="molecule type" value="Genomic_DNA"/>
</dbReference>
<reference evidence="1" key="2">
    <citation type="submission" date="2015-03" db="EMBL/GenBank/DDBJ databases">
        <authorList>
            <person name="Chow C.-E.T."/>
            <person name="Winget D.M."/>
            <person name="White R.A.III."/>
            <person name="Hallam S.J."/>
            <person name="Suttle C.A."/>
        </authorList>
    </citation>
    <scope>NUCLEOTIDE SEQUENCE</scope>
    <source>
        <strain evidence="1">Anoxic2_4</strain>
    </source>
</reference>
<evidence type="ECO:0000313" key="1">
    <source>
        <dbReference type="EMBL" id="AKH46986.1"/>
    </source>
</evidence>
<proteinExistence type="predicted"/>
<name>A0A0F7L7K4_9VIRU</name>